<evidence type="ECO:0000313" key="3">
    <source>
        <dbReference type="EMBL" id="GAA1819258.1"/>
    </source>
</evidence>
<gene>
    <name evidence="3" type="ORF">GCM10009682_44800</name>
</gene>
<evidence type="ECO:0000313" key="4">
    <source>
        <dbReference type="Proteomes" id="UP001500218"/>
    </source>
</evidence>
<keyword evidence="2" id="KW-0472">Membrane</keyword>
<dbReference type="Proteomes" id="UP001500218">
    <property type="component" value="Unassembled WGS sequence"/>
</dbReference>
<organism evidence="3 4">
    <name type="scientific">Luedemannella flava</name>
    <dbReference type="NCBI Taxonomy" id="349316"/>
    <lineage>
        <taxon>Bacteria</taxon>
        <taxon>Bacillati</taxon>
        <taxon>Actinomycetota</taxon>
        <taxon>Actinomycetes</taxon>
        <taxon>Micromonosporales</taxon>
        <taxon>Micromonosporaceae</taxon>
        <taxon>Luedemannella</taxon>
    </lineage>
</organism>
<keyword evidence="4" id="KW-1185">Reference proteome</keyword>
<comment type="caution">
    <text evidence="3">The sequence shown here is derived from an EMBL/GenBank/DDBJ whole genome shotgun (WGS) entry which is preliminary data.</text>
</comment>
<keyword evidence="2" id="KW-0812">Transmembrane</keyword>
<feature type="transmembrane region" description="Helical" evidence="2">
    <location>
        <begin position="132"/>
        <end position="152"/>
    </location>
</feature>
<feature type="region of interest" description="Disordered" evidence="1">
    <location>
        <begin position="1"/>
        <end position="55"/>
    </location>
</feature>
<evidence type="ECO:0000256" key="2">
    <source>
        <dbReference type="SAM" id="Phobius"/>
    </source>
</evidence>
<reference evidence="3 4" key="1">
    <citation type="journal article" date="2019" name="Int. J. Syst. Evol. Microbiol.">
        <title>The Global Catalogue of Microorganisms (GCM) 10K type strain sequencing project: providing services to taxonomists for standard genome sequencing and annotation.</title>
        <authorList>
            <consortium name="The Broad Institute Genomics Platform"/>
            <consortium name="The Broad Institute Genome Sequencing Center for Infectious Disease"/>
            <person name="Wu L."/>
            <person name="Ma J."/>
        </authorList>
    </citation>
    <scope>NUCLEOTIDE SEQUENCE [LARGE SCALE GENOMIC DNA]</scope>
    <source>
        <strain evidence="3 4">JCM 13250</strain>
    </source>
</reference>
<evidence type="ECO:0008006" key="5">
    <source>
        <dbReference type="Google" id="ProtNLM"/>
    </source>
</evidence>
<evidence type="ECO:0000256" key="1">
    <source>
        <dbReference type="SAM" id="MobiDB-lite"/>
    </source>
</evidence>
<feature type="compositionally biased region" description="Basic and acidic residues" evidence="1">
    <location>
        <begin position="1"/>
        <end position="19"/>
    </location>
</feature>
<name>A0ABN2MCY1_9ACTN</name>
<sequence>MTGKTPDARTGRSGADIRRATRPQVVPLRGTGRTAGSDNSRAARDAAHAARQAARRGTVVGANALQIDEYAEVLDEREITVEQAPAQGPDLATTADRVDSAAGAGVPAPARARTGLGRLRVAPPMPVAVPRAPFLVLLLVIVVAGVFGVLLINTKINENAFTLDNLQNSQSALDQQEAQLAQNLTIVEAPGNLAAAARRLGLVPAGSTAVIRLPDGRVLSVPEPASGPVSVTAQND</sequence>
<protein>
    <recommendedName>
        <fullName evidence="5">Cell division protein FtsL</fullName>
    </recommendedName>
</protein>
<keyword evidence="2" id="KW-1133">Transmembrane helix</keyword>
<proteinExistence type="predicted"/>
<accession>A0ABN2MCY1</accession>
<dbReference type="EMBL" id="BAAALT010000163">
    <property type="protein sequence ID" value="GAA1819258.1"/>
    <property type="molecule type" value="Genomic_DNA"/>
</dbReference>
<dbReference type="RefSeq" id="WP_344135724.1">
    <property type="nucleotide sequence ID" value="NZ_BAAALT010000163.1"/>
</dbReference>